<accession>A0A6C0ARK4</accession>
<feature type="region of interest" description="Disordered" evidence="1">
    <location>
        <begin position="56"/>
        <end position="89"/>
    </location>
</feature>
<dbReference type="Pfam" id="PF13639">
    <property type="entry name" value="zf-RING_2"/>
    <property type="match status" value="1"/>
</dbReference>
<organism evidence="3">
    <name type="scientific">viral metagenome</name>
    <dbReference type="NCBI Taxonomy" id="1070528"/>
    <lineage>
        <taxon>unclassified sequences</taxon>
        <taxon>metagenomes</taxon>
        <taxon>organismal metagenomes</taxon>
    </lineage>
</organism>
<proteinExistence type="predicted"/>
<name>A0A6C0ARK4_9ZZZZ</name>
<dbReference type="Gene3D" id="3.30.40.10">
    <property type="entry name" value="Zinc/RING finger domain, C3HC4 (zinc finger)"/>
    <property type="match status" value="1"/>
</dbReference>
<reference evidence="3" key="1">
    <citation type="journal article" date="2020" name="Nature">
        <title>Giant virus diversity and host interactions through global metagenomics.</title>
        <authorList>
            <person name="Schulz F."/>
            <person name="Roux S."/>
            <person name="Paez-Espino D."/>
            <person name="Jungbluth S."/>
            <person name="Walsh D.A."/>
            <person name="Denef V.J."/>
            <person name="McMahon K.D."/>
            <person name="Konstantinidis K.T."/>
            <person name="Eloe-Fadrosh E.A."/>
            <person name="Kyrpides N.C."/>
            <person name="Woyke T."/>
        </authorList>
    </citation>
    <scope>NUCLEOTIDE SEQUENCE</scope>
    <source>
        <strain evidence="3">GVMAG-S-1101165-79</strain>
    </source>
</reference>
<evidence type="ECO:0000259" key="2">
    <source>
        <dbReference type="PROSITE" id="PS50089"/>
    </source>
</evidence>
<evidence type="ECO:0000313" key="3">
    <source>
        <dbReference type="EMBL" id="QHS82382.1"/>
    </source>
</evidence>
<dbReference type="SMART" id="SM00184">
    <property type="entry name" value="RING"/>
    <property type="match status" value="1"/>
</dbReference>
<dbReference type="AlphaFoldDB" id="A0A6C0ARK4"/>
<dbReference type="InterPro" id="IPR001841">
    <property type="entry name" value="Znf_RING"/>
</dbReference>
<dbReference type="SUPFAM" id="SSF57850">
    <property type="entry name" value="RING/U-box"/>
    <property type="match status" value="1"/>
</dbReference>
<protein>
    <recommendedName>
        <fullName evidence="2">RING-type domain-containing protein</fullName>
    </recommendedName>
</protein>
<feature type="compositionally biased region" description="Acidic residues" evidence="1">
    <location>
        <begin position="57"/>
        <end position="89"/>
    </location>
</feature>
<dbReference type="PROSITE" id="PS50089">
    <property type="entry name" value="ZF_RING_2"/>
    <property type="match status" value="1"/>
</dbReference>
<feature type="domain" description="RING-type" evidence="2">
    <location>
        <begin position="8"/>
        <end position="49"/>
    </location>
</feature>
<evidence type="ECO:0000256" key="1">
    <source>
        <dbReference type="SAM" id="MobiDB-lite"/>
    </source>
</evidence>
<dbReference type="EMBL" id="MN740765">
    <property type="protein sequence ID" value="QHS82382.1"/>
    <property type="molecule type" value="Genomic_DNA"/>
</dbReference>
<sequence>MNCEPIECPICYDTIGVTNNITTECRHKFHASCLMANITRNGFGCPCCRALMAEHPQEDEEEEDDATLLDDDSHEGDSDDDDSDDDDDDDALRGLRLFTNLLDGIEHDQEDIVAEFQYVEQIEEEIVVPSLELVAAALRAQGVTYEQLLADALMEHDEYENNMEDLERATNDLWGKLRILITNYRPAPAIAVEAPVVEEAPVVALVEEDDNWIRDLETICQPIPVAAEEMFHIEHIDDNFNYLQDMEEDLYDICVNLDQHMNEVDYRAQPKMPFIHV</sequence>
<dbReference type="InterPro" id="IPR013083">
    <property type="entry name" value="Znf_RING/FYVE/PHD"/>
</dbReference>